<keyword evidence="2" id="KW-1133">Transmembrane helix</keyword>
<keyword evidence="2" id="KW-0472">Membrane</keyword>
<comment type="caution">
    <text evidence="3">The sequence shown here is derived from an EMBL/GenBank/DDBJ whole genome shotgun (WGS) entry which is preliminary data.</text>
</comment>
<protein>
    <submittedName>
        <fullName evidence="3">Uncharacterized protein</fullName>
    </submittedName>
</protein>
<dbReference type="EMBL" id="JAWXYG010000023">
    <property type="protein sequence ID" value="KAK4252536.1"/>
    <property type="molecule type" value="Genomic_DNA"/>
</dbReference>
<organism evidence="3 4">
    <name type="scientific">Acacia crassicarpa</name>
    <name type="common">northern wattle</name>
    <dbReference type="NCBI Taxonomy" id="499986"/>
    <lineage>
        <taxon>Eukaryota</taxon>
        <taxon>Viridiplantae</taxon>
        <taxon>Streptophyta</taxon>
        <taxon>Embryophyta</taxon>
        <taxon>Tracheophyta</taxon>
        <taxon>Spermatophyta</taxon>
        <taxon>Magnoliopsida</taxon>
        <taxon>eudicotyledons</taxon>
        <taxon>Gunneridae</taxon>
        <taxon>Pentapetalae</taxon>
        <taxon>rosids</taxon>
        <taxon>fabids</taxon>
        <taxon>Fabales</taxon>
        <taxon>Fabaceae</taxon>
        <taxon>Caesalpinioideae</taxon>
        <taxon>mimosoid clade</taxon>
        <taxon>Acacieae</taxon>
        <taxon>Acacia</taxon>
    </lineage>
</organism>
<evidence type="ECO:0000256" key="2">
    <source>
        <dbReference type="SAM" id="Phobius"/>
    </source>
</evidence>
<name>A0AAE1MAG4_9FABA</name>
<gene>
    <name evidence="3" type="ORF">QN277_014523</name>
</gene>
<feature type="transmembrane region" description="Helical" evidence="2">
    <location>
        <begin position="95"/>
        <end position="121"/>
    </location>
</feature>
<keyword evidence="4" id="KW-1185">Reference proteome</keyword>
<accession>A0AAE1MAG4</accession>
<feature type="region of interest" description="Disordered" evidence="1">
    <location>
        <begin position="1"/>
        <end position="42"/>
    </location>
</feature>
<evidence type="ECO:0000313" key="4">
    <source>
        <dbReference type="Proteomes" id="UP001293593"/>
    </source>
</evidence>
<dbReference type="Proteomes" id="UP001293593">
    <property type="component" value="Unassembled WGS sequence"/>
</dbReference>
<evidence type="ECO:0000256" key="1">
    <source>
        <dbReference type="SAM" id="MobiDB-lite"/>
    </source>
</evidence>
<evidence type="ECO:0000313" key="3">
    <source>
        <dbReference type="EMBL" id="KAK4252536.1"/>
    </source>
</evidence>
<keyword evidence="2" id="KW-0812">Transmembrane</keyword>
<proteinExistence type="predicted"/>
<sequence length="127" mass="14367">MAKQKNKWNWEASGFNPWKSPTSSSPSSFEQRDQKPTAPVVRRYSISTSSVLQQSKMSKHSSKLHQLGDKVKVTGFHSICAASSSSFSSNQLDEFWFSAFSCVSFSIYSMLVLLMAMYVFLRLGDYQ</sequence>
<dbReference type="AlphaFoldDB" id="A0AAE1MAG4"/>
<reference evidence="3" key="1">
    <citation type="submission" date="2023-10" db="EMBL/GenBank/DDBJ databases">
        <title>Chromosome-level genome of the transformable northern wattle, Acacia crassicarpa.</title>
        <authorList>
            <person name="Massaro I."/>
            <person name="Sinha N.R."/>
            <person name="Poethig S."/>
            <person name="Leichty A.R."/>
        </authorList>
    </citation>
    <scope>NUCLEOTIDE SEQUENCE</scope>
    <source>
        <strain evidence="3">Acra3RX</strain>
        <tissue evidence="3">Leaf</tissue>
    </source>
</reference>